<dbReference type="InterPro" id="IPR003613">
    <property type="entry name" value="Ubox_domain"/>
</dbReference>
<evidence type="ECO:0000256" key="1">
    <source>
        <dbReference type="ARBA" id="ARBA00008171"/>
    </source>
</evidence>
<evidence type="ECO:0000256" key="3">
    <source>
        <dbReference type="ARBA" id="ARBA00022741"/>
    </source>
</evidence>
<dbReference type="PROSITE" id="PS00109">
    <property type="entry name" value="PROTEIN_KINASE_TYR"/>
    <property type="match status" value="1"/>
</dbReference>
<dbReference type="GO" id="GO:0007169">
    <property type="term" value="P:cell surface receptor protein tyrosine kinase signaling pathway"/>
    <property type="evidence" value="ECO:0007669"/>
    <property type="project" value="TreeGrafter"/>
</dbReference>
<dbReference type="EMBL" id="CAJNON010000118">
    <property type="protein sequence ID" value="CAF0992376.1"/>
    <property type="molecule type" value="Genomic_DNA"/>
</dbReference>
<dbReference type="GO" id="GO:0005524">
    <property type="term" value="F:ATP binding"/>
    <property type="evidence" value="ECO:0007669"/>
    <property type="project" value="UniProtKB-KW"/>
</dbReference>
<dbReference type="SMART" id="SM00504">
    <property type="entry name" value="Ubox"/>
    <property type="match status" value="1"/>
</dbReference>
<dbReference type="GO" id="GO:0003724">
    <property type="term" value="F:RNA helicase activity"/>
    <property type="evidence" value="ECO:0007669"/>
    <property type="project" value="UniProtKB-EC"/>
</dbReference>
<evidence type="ECO:0000256" key="4">
    <source>
        <dbReference type="ARBA" id="ARBA00022801"/>
    </source>
</evidence>
<dbReference type="GO" id="GO:0005886">
    <property type="term" value="C:plasma membrane"/>
    <property type="evidence" value="ECO:0007669"/>
    <property type="project" value="TreeGrafter"/>
</dbReference>
<dbReference type="Pfam" id="PF04564">
    <property type="entry name" value="U-box"/>
    <property type="match status" value="1"/>
</dbReference>
<organism evidence="13 15">
    <name type="scientific">Adineta steineri</name>
    <dbReference type="NCBI Taxonomy" id="433720"/>
    <lineage>
        <taxon>Eukaryota</taxon>
        <taxon>Metazoa</taxon>
        <taxon>Spiralia</taxon>
        <taxon>Gnathifera</taxon>
        <taxon>Rotifera</taxon>
        <taxon>Eurotatoria</taxon>
        <taxon>Bdelloidea</taxon>
        <taxon>Adinetida</taxon>
        <taxon>Adinetidae</taxon>
        <taxon>Adineta</taxon>
    </lineage>
</organism>
<keyword evidence="5" id="KW-0347">Helicase</keyword>
<name>A0A814G6I4_9BILA</name>
<dbReference type="PROSITE" id="PS51195">
    <property type="entry name" value="Q_MOTIF"/>
    <property type="match status" value="1"/>
</dbReference>
<proteinExistence type="inferred from homology"/>
<dbReference type="PANTHER" id="PTHR24416">
    <property type="entry name" value="TYROSINE-PROTEIN KINASE RECEPTOR"/>
    <property type="match status" value="1"/>
</dbReference>
<dbReference type="Gene3D" id="3.40.50.300">
    <property type="entry name" value="P-loop containing nucleotide triphosphate hydrolases"/>
    <property type="match status" value="1"/>
</dbReference>
<feature type="region of interest" description="Disordered" evidence="8">
    <location>
        <begin position="368"/>
        <end position="497"/>
    </location>
</feature>
<evidence type="ECO:0000313" key="13">
    <source>
        <dbReference type="EMBL" id="CAF0992376.1"/>
    </source>
</evidence>
<feature type="domain" description="Helicase ATP-binding" evidence="10">
    <location>
        <begin position="553"/>
        <end position="730"/>
    </location>
</feature>
<dbReference type="SUPFAM" id="SSF57850">
    <property type="entry name" value="RING/U-box"/>
    <property type="match status" value="1"/>
</dbReference>
<evidence type="ECO:0000256" key="5">
    <source>
        <dbReference type="ARBA" id="ARBA00022806"/>
    </source>
</evidence>
<dbReference type="InterPro" id="IPR013083">
    <property type="entry name" value="Znf_RING/FYVE/PHD"/>
</dbReference>
<feature type="compositionally biased region" description="Low complexity" evidence="8">
    <location>
        <begin position="478"/>
        <end position="494"/>
    </location>
</feature>
<comment type="caution">
    <text evidence="13">The sequence shown here is derived from an EMBL/GenBank/DDBJ whole genome shotgun (WGS) entry which is preliminary data.</text>
</comment>
<dbReference type="PROSITE" id="PS51192">
    <property type="entry name" value="HELICASE_ATP_BIND_1"/>
    <property type="match status" value="1"/>
</dbReference>
<keyword evidence="4" id="KW-0378">Hydrolase</keyword>
<keyword evidence="6" id="KW-0067">ATP-binding</keyword>
<dbReference type="Proteomes" id="UP000663891">
    <property type="component" value="Unassembled WGS sequence"/>
</dbReference>
<feature type="domain" description="DEAD-box RNA helicase Q" evidence="11">
    <location>
        <begin position="520"/>
        <end position="548"/>
    </location>
</feature>
<evidence type="ECO:0000256" key="7">
    <source>
        <dbReference type="PROSITE-ProRule" id="PRU00552"/>
    </source>
</evidence>
<evidence type="ECO:0000259" key="12">
    <source>
        <dbReference type="PROSITE" id="PS51698"/>
    </source>
</evidence>
<feature type="compositionally biased region" description="Polar residues" evidence="8">
    <location>
        <begin position="413"/>
        <end position="429"/>
    </location>
</feature>
<dbReference type="InterPro" id="IPR011009">
    <property type="entry name" value="Kinase-like_dom_sf"/>
</dbReference>
<protein>
    <recommendedName>
        <fullName evidence="2">RNA helicase</fullName>
        <ecNumber evidence="2">3.6.4.13</ecNumber>
    </recommendedName>
</protein>
<dbReference type="GO" id="GO:0003676">
    <property type="term" value="F:nucleic acid binding"/>
    <property type="evidence" value="ECO:0007669"/>
    <property type="project" value="InterPro"/>
</dbReference>
<evidence type="ECO:0000256" key="6">
    <source>
        <dbReference type="ARBA" id="ARBA00022840"/>
    </source>
</evidence>
<dbReference type="SUPFAM" id="SSF52540">
    <property type="entry name" value="P-loop containing nucleoside triphosphate hydrolases"/>
    <property type="match status" value="1"/>
</dbReference>
<dbReference type="Pfam" id="PF07714">
    <property type="entry name" value="PK_Tyr_Ser-Thr"/>
    <property type="match status" value="1"/>
</dbReference>
<dbReference type="GO" id="GO:0004714">
    <property type="term" value="F:transmembrane receptor protein tyrosine kinase activity"/>
    <property type="evidence" value="ECO:0007669"/>
    <property type="project" value="TreeGrafter"/>
</dbReference>
<dbReference type="PROSITE" id="PS51698">
    <property type="entry name" value="U_BOX"/>
    <property type="match status" value="1"/>
</dbReference>
<dbReference type="GO" id="GO:0016567">
    <property type="term" value="P:protein ubiquitination"/>
    <property type="evidence" value="ECO:0007669"/>
    <property type="project" value="InterPro"/>
</dbReference>
<dbReference type="InterPro" id="IPR011545">
    <property type="entry name" value="DEAD/DEAH_box_helicase_dom"/>
</dbReference>
<dbReference type="Proteomes" id="UP000663881">
    <property type="component" value="Unassembled WGS sequence"/>
</dbReference>
<accession>A0A814G6I4</accession>
<dbReference type="SUPFAM" id="SSF56112">
    <property type="entry name" value="Protein kinase-like (PK-like)"/>
    <property type="match status" value="1"/>
</dbReference>
<evidence type="ECO:0000259" key="10">
    <source>
        <dbReference type="PROSITE" id="PS51192"/>
    </source>
</evidence>
<evidence type="ECO:0000259" key="9">
    <source>
        <dbReference type="PROSITE" id="PS50011"/>
    </source>
</evidence>
<dbReference type="AlphaFoldDB" id="A0A814G6I4"/>
<evidence type="ECO:0000256" key="2">
    <source>
        <dbReference type="ARBA" id="ARBA00012552"/>
    </source>
</evidence>
<dbReference type="Pfam" id="PF00270">
    <property type="entry name" value="DEAD"/>
    <property type="match status" value="1"/>
</dbReference>
<dbReference type="InterPro" id="IPR014001">
    <property type="entry name" value="Helicase_ATP-bd"/>
</dbReference>
<dbReference type="SMART" id="SM00487">
    <property type="entry name" value="DEXDc"/>
    <property type="match status" value="1"/>
</dbReference>
<dbReference type="InterPro" id="IPR014014">
    <property type="entry name" value="RNA_helicase_DEAD_Q_motif"/>
</dbReference>
<dbReference type="PROSITE" id="PS50011">
    <property type="entry name" value="PROTEIN_KINASE_DOM"/>
    <property type="match status" value="1"/>
</dbReference>
<dbReference type="EMBL" id="CAJOAY010002611">
    <property type="protein sequence ID" value="CAF3966007.1"/>
    <property type="molecule type" value="Genomic_DNA"/>
</dbReference>
<dbReference type="InterPro" id="IPR000719">
    <property type="entry name" value="Prot_kinase_dom"/>
</dbReference>
<feature type="compositionally biased region" description="Polar residues" evidence="8">
    <location>
        <begin position="368"/>
        <end position="386"/>
    </location>
</feature>
<feature type="compositionally biased region" description="Low complexity" evidence="8">
    <location>
        <begin position="430"/>
        <end position="453"/>
    </location>
</feature>
<dbReference type="Gene3D" id="3.30.40.10">
    <property type="entry name" value="Zinc/RING finger domain, C3HC4 (zinc finger)"/>
    <property type="match status" value="1"/>
</dbReference>
<evidence type="ECO:0000313" key="15">
    <source>
        <dbReference type="Proteomes" id="UP000663891"/>
    </source>
</evidence>
<feature type="compositionally biased region" description="Low complexity" evidence="8">
    <location>
        <begin position="391"/>
        <end position="400"/>
    </location>
</feature>
<sequence length="765" mass="85721">MAESSKATTESTLLCPITRKIFKDPVLAEDGHTYERESIVKWLKNHGTSPITQQPLNIDQLRPNIIVKNMVEDFRSKNFQFKLDVHIKKKTRRALFQAHGKTVWEAEWIGKDGAPICLMKINGVKALKEASFYEAMTRHPYIVKTYGIVDESVDTSLNSIMLLQEFASEGNLFELLQDQTSVPESNILCEMFVQISDAMVFLAHNQIVHGDLACRNVLVFRYDANEPKNNLVKLTDFGLSRGSSMYAPVGSSSTTTLTIIPIRYAAPEVLSDSNNRNSYTEKSDMFSMGVLMWEGYTKGEMPWSNIENDNDVSRKVRNGERLKQPLKCSDAMWSLILECMLQDPNGRPTFKELKRQLLGLMLNSVSSPGQLSFTGSKPRSTSTSLANAAEPNSSPSNQQQASVATFPQRISEESSTANTGSSIGASLAQTNQSGSTTSFSSTNSTPTNVSNMSFPTEPSGDDPRFSFNNAPSRHPLEFSFNNTSSTNTSSPNFNQYKTLRDPTNVVIDRSDPLSPLYSTKSFEQLNLNPDLLKGIYSMNFRAPSKIQEITLPHLLNDPPKNVIAQSQFSTGKTVALSIATISRIDPSIKSPQALILAPTFELALHIGSVIENLAKFLPYIQIAYAVRDQAISKRAERVRGQLLHEPIVVGMLGIVEDWCRKMRIIDLQQLNVFVVDVVDIMIATQDYRQNCDNLVKSLNISHCQMMIFSPTHSDEVMNFAREIVPAPVVLRLKREKQMFTNIYQYYICCYDLQQNIKLSNKFILN</sequence>
<dbReference type="GO" id="GO:0016787">
    <property type="term" value="F:hydrolase activity"/>
    <property type="evidence" value="ECO:0007669"/>
    <property type="project" value="UniProtKB-KW"/>
</dbReference>
<reference evidence="13" key="1">
    <citation type="submission" date="2021-02" db="EMBL/GenBank/DDBJ databases">
        <authorList>
            <person name="Nowell W R."/>
        </authorList>
    </citation>
    <scope>NUCLEOTIDE SEQUENCE</scope>
</reference>
<dbReference type="GO" id="GO:0043235">
    <property type="term" value="C:receptor complex"/>
    <property type="evidence" value="ECO:0007669"/>
    <property type="project" value="TreeGrafter"/>
</dbReference>
<dbReference type="PRINTS" id="PR00109">
    <property type="entry name" value="TYRKINASE"/>
</dbReference>
<evidence type="ECO:0000259" key="11">
    <source>
        <dbReference type="PROSITE" id="PS51195"/>
    </source>
</evidence>
<dbReference type="PANTHER" id="PTHR24416:SF611">
    <property type="entry name" value="TYROSINE-PROTEIN KINASE TRANSMEMBRANE RECEPTOR ROR"/>
    <property type="match status" value="1"/>
</dbReference>
<dbReference type="EC" id="3.6.4.13" evidence="2"/>
<evidence type="ECO:0000256" key="8">
    <source>
        <dbReference type="SAM" id="MobiDB-lite"/>
    </source>
</evidence>
<feature type="short sequence motif" description="Q motif" evidence="7">
    <location>
        <begin position="520"/>
        <end position="548"/>
    </location>
</feature>
<keyword evidence="3" id="KW-0547">Nucleotide-binding</keyword>
<dbReference type="Gene3D" id="1.10.510.10">
    <property type="entry name" value="Transferase(Phosphotransferase) domain 1"/>
    <property type="match status" value="1"/>
</dbReference>
<dbReference type="CDD" id="cd16655">
    <property type="entry name" value="RING-Ubox_WDSUB1-like"/>
    <property type="match status" value="1"/>
</dbReference>
<feature type="domain" description="Protein kinase" evidence="9">
    <location>
        <begin position="81"/>
        <end position="358"/>
    </location>
</feature>
<dbReference type="InterPro" id="IPR027417">
    <property type="entry name" value="P-loop_NTPase"/>
</dbReference>
<feature type="domain" description="U-box" evidence="12">
    <location>
        <begin position="8"/>
        <end position="81"/>
    </location>
</feature>
<dbReference type="InterPro" id="IPR050122">
    <property type="entry name" value="RTK"/>
</dbReference>
<evidence type="ECO:0000313" key="14">
    <source>
        <dbReference type="EMBL" id="CAF3966007.1"/>
    </source>
</evidence>
<dbReference type="GO" id="GO:0004842">
    <property type="term" value="F:ubiquitin-protein transferase activity"/>
    <property type="evidence" value="ECO:0007669"/>
    <property type="project" value="InterPro"/>
</dbReference>
<gene>
    <name evidence="14" type="ORF">OKA104_LOCUS27819</name>
    <name evidence="13" type="ORF">VCS650_LOCUS14271</name>
</gene>
<dbReference type="OrthoDB" id="10354850at2759"/>
<dbReference type="InterPro" id="IPR008266">
    <property type="entry name" value="Tyr_kinase_AS"/>
</dbReference>
<comment type="similarity">
    <text evidence="1">Belongs to the protein kinase superfamily. TKL Ser/Thr protein kinase family. ROCO subfamily.</text>
</comment>
<dbReference type="InterPro" id="IPR001245">
    <property type="entry name" value="Ser-Thr/Tyr_kinase_cat_dom"/>
</dbReference>